<evidence type="ECO:0000313" key="3">
    <source>
        <dbReference type="Proteomes" id="UP001230188"/>
    </source>
</evidence>
<sequence>MLTAHLVIPDAEESPPIIVGVPKHSREWVQSVRRACGSPGMMVLTERFEEGKIQLAWLKAFPDMQRVVHRRDAGRGNYRRDDVDWLLSAGNDLLGRARTRMGVADIEVERKRHVDDGPWRLSPSLVACWCPGPTLGSIVIHYSRFGGVLFTGRLCGFDVRSGDISAFALEGEHKVRAHIDSLMALADMPADWDFEWIVPARGDAIHFRNARDARKALRDTAERAKVFIARDEKQREEFEKKSSRAPEVSSSAPSGGEDTETAPSPPNPPSSEADAEAPPLPESNAASSERGVRRLKKSRRE</sequence>
<feature type="compositionally biased region" description="Basic and acidic residues" evidence="1">
    <location>
        <begin position="233"/>
        <end position="244"/>
    </location>
</feature>
<dbReference type="Gene3D" id="3.60.15.10">
    <property type="entry name" value="Ribonuclease Z/Hydroxyacylglutathione hydrolase-like"/>
    <property type="match status" value="1"/>
</dbReference>
<dbReference type="PANTHER" id="PTHR42773:SF1">
    <property type="entry name" value="METALLO-BETA-LACTAMASE FAMILY PROTEIN"/>
    <property type="match status" value="1"/>
</dbReference>
<dbReference type="InterPro" id="IPR036866">
    <property type="entry name" value="RibonucZ/Hydroxyglut_hydro"/>
</dbReference>
<comment type="caution">
    <text evidence="2">The sequence shown here is derived from an EMBL/GenBank/DDBJ whole genome shotgun (WGS) entry which is preliminary data.</text>
</comment>
<proteinExistence type="predicted"/>
<dbReference type="Proteomes" id="UP001230188">
    <property type="component" value="Unassembled WGS sequence"/>
</dbReference>
<organism evidence="2 3">
    <name type="scientific">Chrysophaeum taylorii</name>
    <dbReference type="NCBI Taxonomy" id="2483200"/>
    <lineage>
        <taxon>Eukaryota</taxon>
        <taxon>Sar</taxon>
        <taxon>Stramenopiles</taxon>
        <taxon>Ochrophyta</taxon>
        <taxon>Pelagophyceae</taxon>
        <taxon>Pelagomonadales</taxon>
        <taxon>Pelagomonadaceae</taxon>
        <taxon>Chrysophaeum</taxon>
    </lineage>
</organism>
<accession>A0AAD7U514</accession>
<dbReference type="PANTHER" id="PTHR42773">
    <property type="entry name" value="METALLO-BETA-LACTAMASE-RELATED"/>
    <property type="match status" value="1"/>
</dbReference>
<keyword evidence="3" id="KW-1185">Reference proteome</keyword>
<dbReference type="SUPFAM" id="SSF56281">
    <property type="entry name" value="Metallo-hydrolase/oxidoreductase"/>
    <property type="match status" value="1"/>
</dbReference>
<gene>
    <name evidence="2" type="ORF">CTAYLR_006861</name>
</gene>
<dbReference type="AlphaFoldDB" id="A0AAD7U514"/>
<evidence type="ECO:0000313" key="2">
    <source>
        <dbReference type="EMBL" id="KAJ8598457.1"/>
    </source>
</evidence>
<name>A0AAD7U514_9STRA</name>
<dbReference type="EMBL" id="JAQMWT010000673">
    <property type="protein sequence ID" value="KAJ8598457.1"/>
    <property type="molecule type" value="Genomic_DNA"/>
</dbReference>
<protein>
    <submittedName>
        <fullName evidence="2">Uncharacterized protein</fullName>
    </submittedName>
</protein>
<feature type="region of interest" description="Disordered" evidence="1">
    <location>
        <begin position="233"/>
        <end position="301"/>
    </location>
</feature>
<evidence type="ECO:0000256" key="1">
    <source>
        <dbReference type="SAM" id="MobiDB-lite"/>
    </source>
</evidence>
<reference evidence="2" key="1">
    <citation type="submission" date="2023-01" db="EMBL/GenBank/DDBJ databases">
        <title>Metagenome sequencing of chrysophaentin producing Chrysophaeum taylorii.</title>
        <authorList>
            <person name="Davison J."/>
            <person name="Bewley C."/>
        </authorList>
    </citation>
    <scope>NUCLEOTIDE SEQUENCE</scope>
    <source>
        <strain evidence="2">NIES-1699</strain>
    </source>
</reference>